<evidence type="ECO:0000256" key="1">
    <source>
        <dbReference type="ARBA" id="ARBA00022679"/>
    </source>
</evidence>
<reference evidence="5" key="1">
    <citation type="submission" date="2017-04" db="EMBL/GenBank/DDBJ databases">
        <title>Function of individual gut microbiota members based on whole genome sequencing of pure cultures obtained from chicken caecum.</title>
        <authorList>
            <person name="Medvecky M."/>
            <person name="Cejkova D."/>
            <person name="Polansky O."/>
            <person name="Karasova D."/>
            <person name="Kubasova T."/>
            <person name="Cizek A."/>
            <person name="Rychlik I."/>
        </authorList>
    </citation>
    <scope>NUCLEOTIDE SEQUENCE [LARGE SCALE GENOMIC DNA]</scope>
    <source>
        <strain evidence="5">An273</strain>
    </source>
</reference>
<name>A0A1Y4DD26_9BACT</name>
<dbReference type="InterPro" id="IPR011611">
    <property type="entry name" value="PfkB_dom"/>
</dbReference>
<gene>
    <name evidence="4" type="ORF">B5F75_03525</name>
</gene>
<dbReference type="PROSITE" id="PS00583">
    <property type="entry name" value="PFKB_KINASES_1"/>
    <property type="match status" value="1"/>
</dbReference>
<feature type="domain" description="Carbohydrate kinase PfkB" evidence="3">
    <location>
        <begin position="20"/>
        <end position="319"/>
    </location>
</feature>
<dbReference type="InterPro" id="IPR002173">
    <property type="entry name" value="Carboh/pur_kinase_PfkB_CS"/>
</dbReference>
<evidence type="ECO:0000256" key="2">
    <source>
        <dbReference type="ARBA" id="ARBA00022777"/>
    </source>
</evidence>
<comment type="caution">
    <text evidence="4">The sequence shown here is derived from an EMBL/GenBank/DDBJ whole genome shotgun (WGS) entry which is preliminary data.</text>
</comment>
<dbReference type="NCBIfam" id="TIGR02198">
    <property type="entry name" value="rfaE_dom_I"/>
    <property type="match status" value="1"/>
</dbReference>
<dbReference type="Proteomes" id="UP000196368">
    <property type="component" value="Unassembled WGS sequence"/>
</dbReference>
<dbReference type="CDD" id="cd01172">
    <property type="entry name" value="RfaE_like"/>
    <property type="match status" value="1"/>
</dbReference>
<keyword evidence="1" id="KW-0808">Transferase</keyword>
<dbReference type="InterPro" id="IPR006034">
    <property type="entry name" value="Asparaginase/glutaminase-like"/>
</dbReference>
<dbReference type="AlphaFoldDB" id="A0A1Y4DD26"/>
<dbReference type="GO" id="GO:0033785">
    <property type="term" value="F:heptose 7-phosphate kinase activity"/>
    <property type="evidence" value="ECO:0007669"/>
    <property type="project" value="TreeGrafter"/>
</dbReference>
<proteinExistence type="predicted"/>
<dbReference type="RefSeq" id="WP_087287994.1">
    <property type="nucleotide sequence ID" value="NZ_NFJD01000002.1"/>
</dbReference>
<dbReference type="Pfam" id="PF00294">
    <property type="entry name" value="PfkB"/>
    <property type="match status" value="1"/>
</dbReference>
<evidence type="ECO:0000313" key="5">
    <source>
        <dbReference type="Proteomes" id="UP000196368"/>
    </source>
</evidence>
<dbReference type="PIRSF" id="PIRSF500176">
    <property type="entry name" value="L_ASNase"/>
    <property type="match status" value="1"/>
</dbReference>
<dbReference type="Gene3D" id="3.40.1190.20">
    <property type="match status" value="1"/>
</dbReference>
<organism evidence="4 5">
    <name type="scientific">Candidatus Avelusimicrobium gallicola</name>
    <dbReference type="NCBI Taxonomy" id="2562704"/>
    <lineage>
        <taxon>Bacteria</taxon>
        <taxon>Pseudomonadati</taxon>
        <taxon>Elusimicrobiota</taxon>
        <taxon>Elusimicrobia</taxon>
        <taxon>Elusimicrobiales</taxon>
        <taxon>Elusimicrobiaceae</taxon>
        <taxon>Candidatus Avelusimicrobium</taxon>
    </lineage>
</organism>
<dbReference type="PIRSF" id="PIRSF001220">
    <property type="entry name" value="L-ASNase_gatD"/>
    <property type="match status" value="1"/>
</dbReference>
<accession>A0A1Y4DD26</accession>
<dbReference type="SUPFAM" id="SSF53613">
    <property type="entry name" value="Ribokinase-like"/>
    <property type="match status" value="1"/>
</dbReference>
<dbReference type="PANTHER" id="PTHR46969:SF1">
    <property type="entry name" value="BIFUNCTIONAL PROTEIN HLDE"/>
    <property type="match status" value="1"/>
</dbReference>
<protein>
    <submittedName>
        <fullName evidence="4">D-glycero-beta-D-manno-heptose-7-phosphate kinase</fullName>
    </submittedName>
</protein>
<evidence type="ECO:0000313" key="4">
    <source>
        <dbReference type="EMBL" id="OUO56926.1"/>
    </source>
</evidence>
<dbReference type="EMBL" id="NFJD01000002">
    <property type="protein sequence ID" value="OUO56926.1"/>
    <property type="molecule type" value="Genomic_DNA"/>
</dbReference>
<dbReference type="GO" id="GO:0005829">
    <property type="term" value="C:cytosol"/>
    <property type="evidence" value="ECO:0007669"/>
    <property type="project" value="TreeGrafter"/>
</dbReference>
<dbReference type="FunFam" id="3.40.1190.20:FF:000002">
    <property type="entry name" value="Bifunctional protein HldE"/>
    <property type="match status" value="1"/>
</dbReference>
<dbReference type="GO" id="GO:0016773">
    <property type="term" value="F:phosphotransferase activity, alcohol group as acceptor"/>
    <property type="evidence" value="ECO:0007669"/>
    <property type="project" value="InterPro"/>
</dbReference>
<sequence>MHTIPTKRLKEILKDFEGQEIIVVGDIMLDHFIKGTVSRISPEAPVPVVDVKKEFFVAGGAGNVAVNLAALGARPVMISVVGQDLGGEMLKGFLREKNVNIYGVAEDPDRPTTQKIRVMAEQQQIVRFDRESKKTISPSVSSLCMKSFELAVKTAKGVILSDYGKGMLSDHNIQTIIETCRKHKIPVCVDPKIDNFKKYKNITCMTPNTKEAWEGMGEAPKPGEEAIETLGNKILKMLNADSILITRGADGMSLFEKGKTKPVTVRATAREVYDVTGAGDTVISVLTLALSTGATLQESAVLSNYAAGIVVEKSGTATATREEIEGVLP</sequence>
<keyword evidence="5" id="KW-1185">Reference proteome</keyword>
<dbReference type="GO" id="GO:0033786">
    <property type="term" value="F:heptose-1-phosphate adenylyltransferase activity"/>
    <property type="evidence" value="ECO:0007669"/>
    <property type="project" value="TreeGrafter"/>
</dbReference>
<keyword evidence="2 4" id="KW-0418">Kinase</keyword>
<dbReference type="InterPro" id="IPR029056">
    <property type="entry name" value="Ribokinase-like"/>
</dbReference>
<evidence type="ECO:0000259" key="3">
    <source>
        <dbReference type="Pfam" id="PF00294"/>
    </source>
</evidence>
<dbReference type="OrthoDB" id="9802794at2"/>
<dbReference type="InterPro" id="IPR011913">
    <property type="entry name" value="RfaE_dom_I"/>
</dbReference>
<dbReference type="PANTHER" id="PTHR46969">
    <property type="entry name" value="BIFUNCTIONAL PROTEIN HLDE"/>
    <property type="match status" value="1"/>
</dbReference>